<keyword evidence="2" id="KW-0812">Transmembrane</keyword>
<feature type="transmembrane region" description="Helical" evidence="2">
    <location>
        <begin position="12"/>
        <end position="32"/>
    </location>
</feature>
<feature type="compositionally biased region" description="Basic and acidic residues" evidence="1">
    <location>
        <begin position="137"/>
        <end position="197"/>
    </location>
</feature>
<evidence type="ECO:0000313" key="4">
    <source>
        <dbReference type="Proteomes" id="UP000260812"/>
    </source>
</evidence>
<comment type="caution">
    <text evidence="3">The sequence shown here is derived from an EMBL/GenBank/DDBJ whole genome shotgun (WGS) entry which is preliminary data.</text>
</comment>
<dbReference type="Proteomes" id="UP000260812">
    <property type="component" value="Unassembled WGS sequence"/>
</dbReference>
<keyword evidence="4" id="KW-1185">Reference proteome</keyword>
<dbReference type="Pfam" id="PF11167">
    <property type="entry name" value="DUF2953"/>
    <property type="match status" value="1"/>
</dbReference>
<dbReference type="AlphaFoldDB" id="A0A3E3I1Y2"/>
<evidence type="ECO:0000313" key="3">
    <source>
        <dbReference type="EMBL" id="RGE58542.1"/>
    </source>
</evidence>
<evidence type="ECO:0000256" key="1">
    <source>
        <dbReference type="SAM" id="MobiDB-lite"/>
    </source>
</evidence>
<keyword evidence="2" id="KW-1133">Transmembrane helix</keyword>
<keyword evidence="2" id="KW-0472">Membrane</keyword>
<protein>
    <submittedName>
        <fullName evidence="3">DUF2953 domain-containing protein</fullName>
    </submittedName>
</protein>
<accession>A0A3E3I1Y2</accession>
<dbReference type="RefSeq" id="WP_117544965.1">
    <property type="nucleotide sequence ID" value="NZ_JBKUNB010000003.1"/>
</dbReference>
<organism evidence="3 4">
    <name type="scientific">Eisenbergiella massiliensis</name>
    <dbReference type="NCBI Taxonomy" id="1720294"/>
    <lineage>
        <taxon>Bacteria</taxon>
        <taxon>Bacillati</taxon>
        <taxon>Bacillota</taxon>
        <taxon>Clostridia</taxon>
        <taxon>Lachnospirales</taxon>
        <taxon>Lachnospiraceae</taxon>
        <taxon>Eisenbergiella</taxon>
    </lineage>
</organism>
<evidence type="ECO:0000256" key="2">
    <source>
        <dbReference type="SAM" id="Phobius"/>
    </source>
</evidence>
<dbReference type="GeneID" id="97988467"/>
<dbReference type="EMBL" id="QVLV01000011">
    <property type="protein sequence ID" value="RGE58542.1"/>
    <property type="molecule type" value="Genomic_DNA"/>
</dbReference>
<dbReference type="InterPro" id="IPR021338">
    <property type="entry name" value="DUF2953"/>
</dbReference>
<gene>
    <name evidence="3" type="ORF">DXC51_16720</name>
</gene>
<proteinExistence type="predicted"/>
<feature type="compositionally biased region" description="Basic and acidic residues" evidence="1">
    <location>
        <begin position="98"/>
        <end position="123"/>
    </location>
</feature>
<sequence>MGIVIGILKTVGVILLIILAVLLLILCLVLFVPVRYRARGEIPAEGKPHGIIRLTWFFSSLSYSLEYDTGKYEKNYLSQLKICGFRFRMKQKVPKAAAADEKKSVPGGDDAGKSAEEEKKPENEGQCSGEAVQKVQKLQEKDTGKERSAQGREDGSCKGEEQKGEEIKGKKPEEESEQESKPEGKSKKESEEKETASHKTAWWVRFSDMLSSFFKAVKETFQNIQYTISKLCDKIKQIRDNIDYYIDVLTLDETQLILKNVHGEAGRLLRHLRPRKMKVDFIVGTGDPASTGQILAIHGMLYPIIGETVHISPDFEKPRLEGEFDIRGRVRFVVAFAAVLRIILDKKTWRFVRRLKKEEMTNGRKK</sequence>
<name>A0A3E3I1Y2_9FIRM</name>
<reference evidence="3 4" key="1">
    <citation type="submission" date="2018-08" db="EMBL/GenBank/DDBJ databases">
        <title>A genome reference for cultivated species of the human gut microbiota.</title>
        <authorList>
            <person name="Zou Y."/>
            <person name="Xue W."/>
            <person name="Luo G."/>
        </authorList>
    </citation>
    <scope>NUCLEOTIDE SEQUENCE [LARGE SCALE GENOMIC DNA]</scope>
    <source>
        <strain evidence="3 4">TF05-5AC</strain>
    </source>
</reference>
<feature type="region of interest" description="Disordered" evidence="1">
    <location>
        <begin position="96"/>
        <end position="198"/>
    </location>
</feature>